<evidence type="ECO:0000313" key="1">
    <source>
        <dbReference type="EMBL" id="MDF0750318.1"/>
    </source>
</evidence>
<organism evidence="1 2">
    <name type="scientific">Marinobacter iranensis</name>
    <dbReference type="NCBI Taxonomy" id="2962607"/>
    <lineage>
        <taxon>Bacteria</taxon>
        <taxon>Pseudomonadati</taxon>
        <taxon>Pseudomonadota</taxon>
        <taxon>Gammaproteobacteria</taxon>
        <taxon>Pseudomonadales</taxon>
        <taxon>Marinobacteraceae</taxon>
        <taxon>Marinobacter</taxon>
    </lineage>
</organism>
<sequence length="77" mass="8779">MYSPACTTSGAQNLNRQVKINLLQWRIDCVRDRLGRVCAGTPESQEIMRKLITLINRRNELKTPQEVAAIERARGLL</sequence>
<dbReference type="Proteomes" id="UP001143391">
    <property type="component" value="Unassembled WGS sequence"/>
</dbReference>
<keyword evidence="2" id="KW-1185">Reference proteome</keyword>
<protein>
    <submittedName>
        <fullName evidence="1">Uncharacterized protein</fullName>
    </submittedName>
</protein>
<dbReference type="RefSeq" id="WP_275705849.1">
    <property type="nucleotide sequence ID" value="NZ_JANCMW010000004.1"/>
</dbReference>
<accession>A0ABT5Y9F1</accession>
<reference evidence="1" key="1">
    <citation type="submission" date="2022-07" db="EMBL/GenBank/DDBJ databases">
        <title>Marinobacter iranensis a new bacterium isolate from a hipersaline lake in Iran.</title>
        <authorList>
            <person name="Mohammad A.M.A."/>
            <person name="Cristina S.-P."/>
            <person name="Antonio V."/>
        </authorList>
    </citation>
    <scope>NUCLEOTIDE SEQUENCE</scope>
    <source>
        <strain evidence="1">71-i</strain>
    </source>
</reference>
<name>A0ABT5Y9F1_9GAMM</name>
<comment type="caution">
    <text evidence="1">The sequence shown here is derived from an EMBL/GenBank/DDBJ whole genome shotgun (WGS) entry which is preliminary data.</text>
</comment>
<evidence type="ECO:0000313" key="2">
    <source>
        <dbReference type="Proteomes" id="UP001143391"/>
    </source>
</evidence>
<dbReference type="EMBL" id="JANCMW010000004">
    <property type="protein sequence ID" value="MDF0750318.1"/>
    <property type="molecule type" value="Genomic_DNA"/>
</dbReference>
<gene>
    <name evidence="1" type="ORF">NLU14_08750</name>
</gene>
<proteinExistence type="predicted"/>